<evidence type="ECO:0000256" key="1">
    <source>
        <dbReference type="SAM" id="Phobius"/>
    </source>
</evidence>
<evidence type="ECO:0000313" key="4">
    <source>
        <dbReference type="WBParaSite" id="SMTH1_70120.1"/>
    </source>
</evidence>
<reference evidence="4" key="1">
    <citation type="submission" date="2023-11" db="UniProtKB">
        <authorList>
            <consortium name="WormBaseParasite"/>
        </authorList>
    </citation>
    <scope>IDENTIFICATION</scope>
</reference>
<dbReference type="Proteomes" id="UP000050791">
    <property type="component" value="Unassembled WGS sequence"/>
</dbReference>
<dbReference type="WBParaSite" id="SMTH1_70120.1">
    <property type="protein sequence ID" value="SMTH1_70120.1"/>
    <property type="gene ID" value="SMTH1_70120"/>
</dbReference>
<keyword evidence="1" id="KW-1133">Transmembrane helix</keyword>
<feature type="transmembrane region" description="Helical" evidence="1">
    <location>
        <begin position="20"/>
        <end position="41"/>
    </location>
</feature>
<feature type="domain" description="Helix-turn-helix" evidence="2">
    <location>
        <begin position="49"/>
        <end position="85"/>
    </location>
</feature>
<proteinExistence type="predicted"/>
<dbReference type="Pfam" id="PF26215">
    <property type="entry name" value="HTH_animal"/>
    <property type="match status" value="1"/>
</dbReference>
<evidence type="ECO:0000259" key="2">
    <source>
        <dbReference type="Pfam" id="PF26215"/>
    </source>
</evidence>
<protein>
    <recommendedName>
        <fullName evidence="2">Helix-turn-helix domain-containing protein</fullName>
    </recommendedName>
</protein>
<feature type="transmembrane region" description="Helical" evidence="1">
    <location>
        <begin position="118"/>
        <end position="136"/>
    </location>
</feature>
<organism evidence="3 4">
    <name type="scientific">Schistosoma mattheei</name>
    <dbReference type="NCBI Taxonomy" id="31246"/>
    <lineage>
        <taxon>Eukaryota</taxon>
        <taxon>Metazoa</taxon>
        <taxon>Spiralia</taxon>
        <taxon>Lophotrochozoa</taxon>
        <taxon>Platyhelminthes</taxon>
        <taxon>Trematoda</taxon>
        <taxon>Digenea</taxon>
        <taxon>Strigeidida</taxon>
        <taxon>Schistosomatoidea</taxon>
        <taxon>Schistosomatidae</taxon>
        <taxon>Schistosoma</taxon>
    </lineage>
</organism>
<sequence>MLFWTGQSISLQDKSLSLQFIRKTYGMVVISISIAFVRSVTKRHWSKHFHRTERIYTSDTLEEEVMNVKKCLKNNGYPLKFIEKCGKREDKKPKEITANKKPIFIQLQFKGDDITGSINMMGALLMMFLITLRMLIS</sequence>
<name>A0AA85BNJ4_9TREM</name>
<dbReference type="InterPro" id="IPR058912">
    <property type="entry name" value="HTH_animal"/>
</dbReference>
<evidence type="ECO:0000313" key="3">
    <source>
        <dbReference type="Proteomes" id="UP000050791"/>
    </source>
</evidence>
<accession>A0AA85BNJ4</accession>
<keyword evidence="1" id="KW-0472">Membrane</keyword>
<keyword evidence="1" id="KW-0812">Transmembrane</keyword>
<dbReference type="AlphaFoldDB" id="A0AA85BNJ4"/>